<feature type="compositionally biased region" description="Basic and acidic residues" evidence="1">
    <location>
        <begin position="90"/>
        <end position="111"/>
    </location>
</feature>
<protein>
    <submittedName>
        <fullName evidence="2">Uncharacterized protein</fullName>
    </submittedName>
</protein>
<accession>A0A8C3PQY2</accession>
<feature type="compositionally biased region" description="Basic and acidic residues" evidence="1">
    <location>
        <begin position="34"/>
        <end position="82"/>
    </location>
</feature>
<reference evidence="2" key="1">
    <citation type="submission" date="2025-08" db="UniProtKB">
        <authorList>
            <consortium name="Ensembl"/>
        </authorList>
    </citation>
    <scope>IDENTIFICATION</scope>
</reference>
<sequence>MAGKHVFKGYLVYILVGLYRKGNVIHPVMGRHPGKGDHSRKGEYPWKDEQPGKGKHPWKGEYPGKVEHPAVGEPPGKGDHSWKATGDSPGKGEHPEKGEHPWKGEYPKMGEHSCSPLQKIPARSLEGAKQPRSKRCTQNLWKCPNFRPTGARRGTHPTQLPWEVRGC</sequence>
<reference evidence="2" key="2">
    <citation type="submission" date="2025-09" db="UniProtKB">
        <authorList>
            <consortium name="Ensembl"/>
        </authorList>
    </citation>
    <scope>IDENTIFICATION</scope>
</reference>
<feature type="region of interest" description="Disordered" evidence="1">
    <location>
        <begin position="29"/>
        <end position="115"/>
    </location>
</feature>
<organism evidence="2 3">
    <name type="scientific">Calidris pygmaea</name>
    <name type="common">Spoon-billed sandpiper</name>
    <dbReference type="NCBI Taxonomy" id="425635"/>
    <lineage>
        <taxon>Eukaryota</taxon>
        <taxon>Metazoa</taxon>
        <taxon>Chordata</taxon>
        <taxon>Craniata</taxon>
        <taxon>Vertebrata</taxon>
        <taxon>Euteleostomi</taxon>
        <taxon>Archelosauria</taxon>
        <taxon>Archosauria</taxon>
        <taxon>Dinosauria</taxon>
        <taxon>Saurischia</taxon>
        <taxon>Theropoda</taxon>
        <taxon>Coelurosauria</taxon>
        <taxon>Aves</taxon>
        <taxon>Neognathae</taxon>
        <taxon>Neoaves</taxon>
        <taxon>Charadriiformes</taxon>
        <taxon>Scolopacidae</taxon>
        <taxon>Calidris</taxon>
    </lineage>
</organism>
<proteinExistence type="predicted"/>
<evidence type="ECO:0000313" key="3">
    <source>
        <dbReference type="Proteomes" id="UP000694419"/>
    </source>
</evidence>
<name>A0A8C3PQY2_9CHAR</name>
<evidence type="ECO:0000256" key="1">
    <source>
        <dbReference type="SAM" id="MobiDB-lite"/>
    </source>
</evidence>
<keyword evidence="3" id="KW-1185">Reference proteome</keyword>
<dbReference type="Proteomes" id="UP000694419">
    <property type="component" value="Unplaced"/>
</dbReference>
<evidence type="ECO:0000313" key="2">
    <source>
        <dbReference type="Ensembl" id="ENSCPGP00000020997.1"/>
    </source>
</evidence>
<dbReference type="AlphaFoldDB" id="A0A8C3PQY2"/>
<dbReference type="Ensembl" id="ENSCPGT00000022998.1">
    <property type="protein sequence ID" value="ENSCPGP00000020997.1"/>
    <property type="gene ID" value="ENSCPGG00000014661.1"/>
</dbReference>